<dbReference type="OrthoDB" id="2634326at2759"/>
<dbReference type="AlphaFoldDB" id="A0A0C2Y1A9"/>
<gene>
    <name evidence="2" type="ORF">M413DRAFT_32941</name>
</gene>
<feature type="compositionally biased region" description="Polar residues" evidence="1">
    <location>
        <begin position="9"/>
        <end position="20"/>
    </location>
</feature>
<proteinExistence type="predicted"/>
<dbReference type="HOGENOM" id="CLU_994195_0_0_1"/>
<dbReference type="Proteomes" id="UP000053424">
    <property type="component" value="Unassembled WGS sequence"/>
</dbReference>
<evidence type="ECO:0000313" key="2">
    <source>
        <dbReference type="EMBL" id="KIM34887.1"/>
    </source>
</evidence>
<evidence type="ECO:0000256" key="1">
    <source>
        <dbReference type="SAM" id="MobiDB-lite"/>
    </source>
</evidence>
<reference evidence="3" key="2">
    <citation type="submission" date="2015-01" db="EMBL/GenBank/DDBJ databases">
        <title>Evolutionary Origins and Diversification of the Mycorrhizal Mutualists.</title>
        <authorList>
            <consortium name="DOE Joint Genome Institute"/>
            <consortium name="Mycorrhizal Genomics Consortium"/>
            <person name="Kohler A."/>
            <person name="Kuo A."/>
            <person name="Nagy L.G."/>
            <person name="Floudas D."/>
            <person name="Copeland A."/>
            <person name="Barry K.W."/>
            <person name="Cichocki N."/>
            <person name="Veneault-Fourrey C."/>
            <person name="LaButti K."/>
            <person name="Lindquist E.A."/>
            <person name="Lipzen A."/>
            <person name="Lundell T."/>
            <person name="Morin E."/>
            <person name="Murat C."/>
            <person name="Riley R."/>
            <person name="Ohm R."/>
            <person name="Sun H."/>
            <person name="Tunlid A."/>
            <person name="Henrissat B."/>
            <person name="Grigoriev I.V."/>
            <person name="Hibbett D.S."/>
            <person name="Martin F."/>
        </authorList>
    </citation>
    <scope>NUCLEOTIDE SEQUENCE [LARGE SCALE GENOMIC DNA]</scope>
    <source>
        <strain evidence="3">h7</strain>
    </source>
</reference>
<name>A0A0C2Y1A9_HEBCY</name>
<reference evidence="2 3" key="1">
    <citation type="submission" date="2014-04" db="EMBL/GenBank/DDBJ databases">
        <authorList>
            <consortium name="DOE Joint Genome Institute"/>
            <person name="Kuo A."/>
            <person name="Gay G."/>
            <person name="Dore J."/>
            <person name="Kohler A."/>
            <person name="Nagy L.G."/>
            <person name="Floudas D."/>
            <person name="Copeland A."/>
            <person name="Barry K.W."/>
            <person name="Cichocki N."/>
            <person name="Veneault-Fourrey C."/>
            <person name="LaButti K."/>
            <person name="Lindquist E.A."/>
            <person name="Lipzen A."/>
            <person name="Lundell T."/>
            <person name="Morin E."/>
            <person name="Murat C."/>
            <person name="Sun H."/>
            <person name="Tunlid A."/>
            <person name="Henrissat B."/>
            <person name="Grigoriev I.V."/>
            <person name="Hibbett D.S."/>
            <person name="Martin F."/>
            <person name="Nordberg H.P."/>
            <person name="Cantor M.N."/>
            <person name="Hua S.X."/>
        </authorList>
    </citation>
    <scope>NUCLEOTIDE SEQUENCE [LARGE SCALE GENOMIC DNA]</scope>
    <source>
        <strain evidence="3">h7</strain>
    </source>
</reference>
<feature type="region of interest" description="Disordered" evidence="1">
    <location>
        <begin position="1"/>
        <end position="20"/>
    </location>
</feature>
<organism evidence="2 3">
    <name type="scientific">Hebeloma cylindrosporum</name>
    <dbReference type="NCBI Taxonomy" id="76867"/>
    <lineage>
        <taxon>Eukaryota</taxon>
        <taxon>Fungi</taxon>
        <taxon>Dikarya</taxon>
        <taxon>Basidiomycota</taxon>
        <taxon>Agaricomycotina</taxon>
        <taxon>Agaricomycetes</taxon>
        <taxon>Agaricomycetidae</taxon>
        <taxon>Agaricales</taxon>
        <taxon>Agaricineae</taxon>
        <taxon>Hymenogastraceae</taxon>
        <taxon>Hebeloma</taxon>
    </lineage>
</organism>
<keyword evidence="3" id="KW-1185">Reference proteome</keyword>
<dbReference type="STRING" id="686832.A0A0C2Y1A9"/>
<protein>
    <submittedName>
        <fullName evidence="2">Uncharacterized protein</fullName>
    </submittedName>
</protein>
<evidence type="ECO:0000313" key="3">
    <source>
        <dbReference type="Proteomes" id="UP000053424"/>
    </source>
</evidence>
<accession>A0A0C2Y1A9</accession>
<dbReference type="EMBL" id="KN831847">
    <property type="protein sequence ID" value="KIM34887.1"/>
    <property type="molecule type" value="Genomic_DNA"/>
</dbReference>
<sequence length="280" mass="31361">MFPNHERTSTTSPTCGNDFESSTIDNEDFESVVLLPHTTVEADFGSFNEFAAYLMLSFSKTPHCQWNTFPYSPGLTITIGTIPCFSNKSTYYTTTMEAVTPQELLQNPHILLRCYQDPSIPLKSFEGKVGAITANGEHFITSPNSKVVYALPSRSHMTFKRDCRLGMDDFLLWPQPFIHEHCHLAAIPRAPETLDPKNATHILFARAVDEKHFVPNNGRTLSGLGNLSRDMLQQLKAVAANLQTKAEKYWADDSSAKKTRYSPTSLVSSSFIWKLSNACQ</sequence>